<dbReference type="CDD" id="cd00317">
    <property type="entry name" value="cyclophilin"/>
    <property type="match status" value="1"/>
</dbReference>
<reference evidence="6 9" key="2">
    <citation type="submission" date="2020-08" db="EMBL/GenBank/DDBJ databases">
        <title>Genome public.</title>
        <authorList>
            <person name="Liu C."/>
            <person name="Sun Q."/>
        </authorList>
    </citation>
    <scope>NUCLEOTIDE SEQUENCE [LARGE SCALE GENOMIC DNA]</scope>
    <source>
        <strain evidence="6 9">426_9</strain>
    </source>
</reference>
<dbReference type="PRINTS" id="PR00153">
    <property type="entry name" value="CSAPPISMRASE"/>
</dbReference>
<protein>
    <recommendedName>
        <fullName evidence="4">Peptidyl-prolyl cis-trans isomerase</fullName>
        <shortName evidence="4">PPIase</shortName>
        <ecNumber evidence="4">5.2.1.8</ecNumber>
    </recommendedName>
</protein>
<dbReference type="PANTHER" id="PTHR45625">
    <property type="entry name" value="PEPTIDYL-PROLYL CIS-TRANS ISOMERASE-RELATED"/>
    <property type="match status" value="1"/>
</dbReference>
<comment type="similarity">
    <text evidence="1 4">Belongs to the cyclophilin-type PPIase family.</text>
</comment>
<dbReference type="InterPro" id="IPR029000">
    <property type="entry name" value="Cyclophilin-like_dom_sf"/>
</dbReference>
<evidence type="ECO:0000313" key="9">
    <source>
        <dbReference type="Proteomes" id="UP000629596"/>
    </source>
</evidence>
<name>A0A3D8HEM4_9BACT</name>
<dbReference type="Pfam" id="PF00160">
    <property type="entry name" value="Pro_isomerase"/>
    <property type="match status" value="2"/>
</dbReference>
<evidence type="ECO:0000256" key="1">
    <source>
        <dbReference type="ARBA" id="ARBA00007365"/>
    </source>
</evidence>
<evidence type="ECO:0000256" key="2">
    <source>
        <dbReference type="ARBA" id="ARBA00023110"/>
    </source>
</evidence>
<dbReference type="InterPro" id="IPR020892">
    <property type="entry name" value="Cyclophilin-type_PPIase_CS"/>
</dbReference>
<comment type="function">
    <text evidence="4">PPIases accelerate the folding of proteins. It catalyzes the cis-trans isomerization of proline imidic peptide bonds in oligopeptides.</text>
</comment>
<dbReference type="RefSeq" id="WP_115499432.1">
    <property type="nucleotide sequence ID" value="NZ_JACRTI010000018.1"/>
</dbReference>
<dbReference type="Gene3D" id="2.40.100.10">
    <property type="entry name" value="Cyclophilin-like"/>
    <property type="match status" value="2"/>
</dbReference>
<keyword evidence="9" id="KW-1185">Reference proteome</keyword>
<feature type="domain" description="PPIase cyclophilin-type" evidence="5">
    <location>
        <begin position="4"/>
        <end position="251"/>
    </location>
</feature>
<dbReference type="GO" id="GO:0003755">
    <property type="term" value="F:peptidyl-prolyl cis-trans isomerase activity"/>
    <property type="evidence" value="ECO:0007669"/>
    <property type="project" value="UniProtKB-UniRule"/>
</dbReference>
<comment type="caution">
    <text evidence="7">The sequence shown here is derived from an EMBL/GenBank/DDBJ whole genome shotgun (WGS) entry which is preliminary data.</text>
</comment>
<reference evidence="7 8" key="1">
    <citation type="submission" date="2018-07" db="EMBL/GenBank/DDBJ databases">
        <title>Parabacteroides acidifaciens nov. sp., isolated from human feces.</title>
        <authorList>
            <person name="Wang Y.J."/>
        </authorList>
    </citation>
    <scope>NUCLEOTIDE SEQUENCE [LARGE SCALE GENOMIC DNA]</scope>
    <source>
        <strain evidence="7 8">426-9</strain>
    </source>
</reference>
<dbReference type="EMBL" id="JACRTI010000018">
    <property type="protein sequence ID" value="MBC8601931.1"/>
    <property type="molecule type" value="Genomic_DNA"/>
</dbReference>
<dbReference type="InterPro" id="IPR002130">
    <property type="entry name" value="Cyclophilin-type_PPIase_dom"/>
</dbReference>
<gene>
    <name evidence="7" type="ORF">DWU89_09625</name>
    <name evidence="6" type="ORF">H8784_09400</name>
</gene>
<comment type="catalytic activity">
    <reaction evidence="4">
        <text>[protein]-peptidylproline (omega=180) = [protein]-peptidylproline (omega=0)</text>
        <dbReference type="Rhea" id="RHEA:16237"/>
        <dbReference type="Rhea" id="RHEA-COMP:10747"/>
        <dbReference type="Rhea" id="RHEA-COMP:10748"/>
        <dbReference type="ChEBI" id="CHEBI:83833"/>
        <dbReference type="ChEBI" id="CHEBI:83834"/>
        <dbReference type="EC" id="5.2.1.8"/>
    </reaction>
</comment>
<dbReference type="InterPro" id="IPR044666">
    <property type="entry name" value="Cyclophilin_A-like"/>
</dbReference>
<dbReference type="PROSITE" id="PS00170">
    <property type="entry name" value="CSA_PPIASE_1"/>
    <property type="match status" value="1"/>
</dbReference>
<evidence type="ECO:0000256" key="3">
    <source>
        <dbReference type="ARBA" id="ARBA00023235"/>
    </source>
</evidence>
<dbReference type="AlphaFoldDB" id="A0A3D8HEM4"/>
<keyword evidence="3 4" id="KW-0413">Isomerase</keyword>
<dbReference type="EC" id="5.2.1.8" evidence="4"/>
<evidence type="ECO:0000313" key="8">
    <source>
        <dbReference type="Proteomes" id="UP000256321"/>
    </source>
</evidence>
<organism evidence="7 8">
    <name type="scientific">Parabacteroides acidifaciens</name>
    <dbReference type="NCBI Taxonomy" id="2290935"/>
    <lineage>
        <taxon>Bacteria</taxon>
        <taxon>Pseudomonadati</taxon>
        <taxon>Bacteroidota</taxon>
        <taxon>Bacteroidia</taxon>
        <taxon>Bacteroidales</taxon>
        <taxon>Tannerellaceae</taxon>
        <taxon>Parabacteroides</taxon>
    </lineage>
</organism>
<accession>A0A3D8HEM4</accession>
<evidence type="ECO:0000259" key="5">
    <source>
        <dbReference type="PROSITE" id="PS50072"/>
    </source>
</evidence>
<dbReference type="Proteomes" id="UP000256321">
    <property type="component" value="Unassembled WGS sequence"/>
</dbReference>
<evidence type="ECO:0000313" key="6">
    <source>
        <dbReference type="EMBL" id="MBC8601931.1"/>
    </source>
</evidence>
<dbReference type="PROSITE" id="PS50072">
    <property type="entry name" value="CSA_PPIASE_2"/>
    <property type="match status" value="1"/>
</dbReference>
<dbReference type="SUPFAM" id="SSF50891">
    <property type="entry name" value="Cyclophilin-like"/>
    <property type="match status" value="2"/>
</dbReference>
<proteinExistence type="inferred from homology"/>
<dbReference type="GO" id="GO:0006457">
    <property type="term" value="P:protein folding"/>
    <property type="evidence" value="ECO:0007669"/>
    <property type="project" value="InterPro"/>
</dbReference>
<dbReference type="EMBL" id="QREV01000018">
    <property type="protein sequence ID" value="RDU49386.1"/>
    <property type="molecule type" value="Genomic_DNA"/>
</dbReference>
<keyword evidence="2 4" id="KW-0697">Rotamase</keyword>
<dbReference type="PANTHER" id="PTHR45625:SF4">
    <property type="entry name" value="PEPTIDYLPROLYL ISOMERASE DOMAIN AND WD REPEAT-CONTAINING PROTEIN 1"/>
    <property type="match status" value="1"/>
</dbReference>
<dbReference type="Proteomes" id="UP000629596">
    <property type="component" value="Unassembled WGS sequence"/>
</dbReference>
<evidence type="ECO:0000256" key="4">
    <source>
        <dbReference type="RuleBase" id="RU363019"/>
    </source>
</evidence>
<sequence>METTETLVVMDTTLGEIKIKLYNDTPQHRDNFIKLAKAGQYDGLLFHRVIKDFMVQGGDVTSKDAPMNKQLGAGDLGYTVPAEFIYPKYFHKKGAICAARTGDEVNPEKASSASQFYIVTGKKYSEAELGQMEKQLEGRLKQAIFNRLQTEHKPQIMELYRSGNKEELAILRDTLIGKTELEAEKRKDETKMPAELCETYKTIGGVPFLDNQYTVYGEVVEGLDVVDAIQQVKTNKQDRPTENVVIKSVKVLE</sequence>
<evidence type="ECO:0000313" key="7">
    <source>
        <dbReference type="EMBL" id="RDU49386.1"/>
    </source>
</evidence>